<dbReference type="Gene3D" id="3.30.457.10">
    <property type="entry name" value="Copper amine oxidase-like, N-terminal domain"/>
    <property type="match status" value="1"/>
</dbReference>
<feature type="domain" description="GH18" evidence="2">
    <location>
        <begin position="170"/>
        <end position="427"/>
    </location>
</feature>
<dbReference type="InterPro" id="IPR017853">
    <property type="entry name" value="GH"/>
</dbReference>
<evidence type="ECO:0000259" key="2">
    <source>
        <dbReference type="PROSITE" id="PS51910"/>
    </source>
</evidence>
<dbReference type="InterPro" id="IPR036582">
    <property type="entry name" value="Mao_N_sf"/>
</dbReference>
<feature type="chain" id="PRO_5045671737" description="GH18 domain-containing protein" evidence="1">
    <location>
        <begin position="31"/>
        <end position="431"/>
    </location>
</feature>
<gene>
    <name evidence="3" type="ORF">GCM10010917_29940</name>
</gene>
<dbReference type="Gene3D" id="3.20.20.80">
    <property type="entry name" value="Glycosidases"/>
    <property type="match status" value="1"/>
</dbReference>
<proteinExistence type="predicted"/>
<reference evidence="4" key="1">
    <citation type="journal article" date="2019" name="Int. J. Syst. Evol. Microbiol.">
        <title>The Global Catalogue of Microorganisms (GCM) 10K type strain sequencing project: providing services to taxonomists for standard genome sequencing and annotation.</title>
        <authorList>
            <consortium name="The Broad Institute Genomics Platform"/>
            <consortium name="The Broad Institute Genome Sequencing Center for Infectious Disease"/>
            <person name="Wu L."/>
            <person name="Ma J."/>
        </authorList>
    </citation>
    <scope>NUCLEOTIDE SEQUENCE [LARGE SCALE GENOMIC DNA]</scope>
    <source>
        <strain evidence="4">CGMCC 1.15044</strain>
    </source>
</reference>
<dbReference type="Pfam" id="PF00704">
    <property type="entry name" value="Glyco_hydro_18"/>
    <property type="match status" value="1"/>
</dbReference>
<evidence type="ECO:0000256" key="1">
    <source>
        <dbReference type="SAM" id="SignalP"/>
    </source>
</evidence>
<dbReference type="PANTHER" id="PTHR46066">
    <property type="entry name" value="CHITINASE DOMAIN-CONTAINING PROTEIN 1 FAMILY MEMBER"/>
    <property type="match status" value="1"/>
</dbReference>
<feature type="signal peptide" evidence="1">
    <location>
        <begin position="1"/>
        <end position="30"/>
    </location>
</feature>
<dbReference type="SMART" id="SM00636">
    <property type="entry name" value="Glyco_18"/>
    <property type="match status" value="1"/>
</dbReference>
<sequence>MFFTLKSRQIKPYFISSVAAALLVAGIALPYGNAPSAAAAAAQTAAVPAILLDGYSLPFPAPPAVKSGTTMVPFRAVAEALHITVQWDAKARTVTATKAMSGGGTRKVVLKQGSKQATVDGKAVTLAVAPYAQNGSVLVPLSFFSSQFGAAVSWNGATKTVSIQSPAEDMDTSVFYALNSFAKRSYMPLFDGVSFGWARIGEDGRLTLEGKDYYWPEAAGDITPESLVEGAEAAGQDAQLLVVGTDGAGELTRLLGDPTLRAAAISDIVSLASGKHFTGITLDFEGLGLTGDAQAVQQSLNTFVKDASAAARQAGLRLSLALHPLNGSYKGYDYKTLGSYADELIIMAYDFKQEPGPEPLGSIDTAIKLALQQVDKSKLVLGISLGSENAQSLRGPVGLAKRYDLKGIAIWRLTLVSDEIVNALKQNVILN</sequence>
<keyword evidence="1" id="KW-0732">Signal</keyword>
<dbReference type="Proteomes" id="UP000609323">
    <property type="component" value="Unassembled WGS sequence"/>
</dbReference>
<accession>A0ABQ1GFH4</accession>
<organism evidence="3 4">
    <name type="scientific">Paenibacillus physcomitrellae</name>
    <dbReference type="NCBI Taxonomy" id="1619311"/>
    <lineage>
        <taxon>Bacteria</taxon>
        <taxon>Bacillati</taxon>
        <taxon>Bacillota</taxon>
        <taxon>Bacilli</taxon>
        <taxon>Bacillales</taxon>
        <taxon>Paenibacillaceae</taxon>
        <taxon>Paenibacillus</taxon>
    </lineage>
</organism>
<comment type="caution">
    <text evidence="3">The sequence shown here is derived from an EMBL/GenBank/DDBJ whole genome shotgun (WGS) entry which is preliminary data.</text>
</comment>
<evidence type="ECO:0000313" key="3">
    <source>
        <dbReference type="EMBL" id="GGA42632.1"/>
    </source>
</evidence>
<dbReference type="SUPFAM" id="SSF55383">
    <property type="entry name" value="Copper amine oxidase, domain N"/>
    <property type="match status" value="1"/>
</dbReference>
<name>A0ABQ1GFH4_9BACL</name>
<dbReference type="InterPro" id="IPR011583">
    <property type="entry name" value="Chitinase_II/V-like_cat"/>
</dbReference>
<dbReference type="EMBL" id="BMHF01000010">
    <property type="protein sequence ID" value="GGA42632.1"/>
    <property type="molecule type" value="Genomic_DNA"/>
</dbReference>
<dbReference type="Pfam" id="PF07833">
    <property type="entry name" value="Cu_amine_oxidN1"/>
    <property type="match status" value="1"/>
</dbReference>
<dbReference type="SUPFAM" id="SSF51445">
    <property type="entry name" value="(Trans)glycosidases"/>
    <property type="match status" value="1"/>
</dbReference>
<protein>
    <recommendedName>
        <fullName evidence="2">GH18 domain-containing protein</fullName>
    </recommendedName>
</protein>
<dbReference type="PANTHER" id="PTHR46066:SF2">
    <property type="entry name" value="CHITINASE DOMAIN-CONTAINING PROTEIN 1"/>
    <property type="match status" value="1"/>
</dbReference>
<dbReference type="InterPro" id="IPR001223">
    <property type="entry name" value="Glyco_hydro18_cat"/>
</dbReference>
<keyword evidence="4" id="KW-1185">Reference proteome</keyword>
<dbReference type="PROSITE" id="PS51910">
    <property type="entry name" value="GH18_2"/>
    <property type="match status" value="1"/>
</dbReference>
<dbReference type="InterPro" id="IPR012854">
    <property type="entry name" value="Cu_amine_oxidase-like_N"/>
</dbReference>
<evidence type="ECO:0000313" key="4">
    <source>
        <dbReference type="Proteomes" id="UP000609323"/>
    </source>
</evidence>